<keyword evidence="3" id="KW-0560">Oxidoreductase</keyword>
<sequence length="781" mass="84543">MRIAIIGGGPAGLYFAALAKQLDPSRDITVWERNAPDDTFGFGVVFSDETLDGIAGADPAVFAAVEAEFARWSDIDIHYRGQVQTSGGHGFAAISRKRLLQILQQRCSELGIDVRFRTQAPAADELSCQYDLVIAADGVNSATRAKFADVFQPSLDVRSCRYMWLATDRALEAFRFIVAETPHGPLQVHAYPFSSDRSTFIVEVGEETWRGAGFDVLAAQGFGPGESDHASVARCAELLADHLGGQRLLTNNSKWVRFTTVRNRTWRHGNIVLLGDAAHTAHFSIGSGTKLAMEDAVALAAALERDGAALHDKLEAYERDRRPVVESTQRAAQASLEWFETIEQSVGQEPEQFAFNLLTRSRRVTHDNLRSRDAEYTARLESWFGSRDTTPPLLQPFRLGDLELRNRVVAAPVASYAANADGTVGDTELVHLGGAAFGGAGLVLAGMTAVSRRGRVTPRCPGLWDDRHTAAWRRITDLVHAHSGAAIGVQLSHSGRKGSTGVPDRGPLGRALTDGAWHTEGPSADAWADHPAPHATTGADLERVAEEFAGAALRADAAGFDVLEIQAGHGFLLSSFLSPLTNHRDDRYGGDLAGRLRFPLQVVDRVRESWPRHKPLIVRISAVDWAEGGTTMADAVTIAAELHAHGADAIEVSSGEVVPWERPAYGRTYQTPFAARIRAATGVPTIAVGGYSSYDDVNTTLLAGRADLIALGRVQLHDPAWTLHAAAAARYTGPAAHWPHHLRPGSTLPALGGRQRPVLTLRPEPVTDIHQRWQPVAAERI</sequence>
<accession>A0ABU7FMB0</accession>
<dbReference type="PANTHER" id="PTHR43303">
    <property type="entry name" value="NADPH DEHYDROGENASE C23G7.10C-RELATED"/>
    <property type="match status" value="1"/>
</dbReference>
<gene>
    <name evidence="3" type="ORF">VXC91_25600</name>
</gene>
<evidence type="ECO:0000313" key="4">
    <source>
        <dbReference type="Proteomes" id="UP001333996"/>
    </source>
</evidence>
<keyword evidence="3" id="KW-0503">Monooxygenase</keyword>
<dbReference type="EMBL" id="JAYWVC010000102">
    <property type="protein sequence ID" value="MED7825270.1"/>
    <property type="molecule type" value="Genomic_DNA"/>
</dbReference>
<dbReference type="SUPFAM" id="SSF51395">
    <property type="entry name" value="FMN-linked oxidoreductases"/>
    <property type="match status" value="1"/>
</dbReference>
<dbReference type="Pfam" id="PF01494">
    <property type="entry name" value="FAD_binding_3"/>
    <property type="match status" value="1"/>
</dbReference>
<dbReference type="InterPro" id="IPR044152">
    <property type="entry name" value="YqjM-like"/>
</dbReference>
<dbReference type="SUPFAM" id="SSF51905">
    <property type="entry name" value="FAD/NAD(P)-binding domain"/>
    <property type="match status" value="1"/>
</dbReference>
<dbReference type="RefSeq" id="WP_329509685.1">
    <property type="nucleotide sequence ID" value="NZ_BAAAYZ010000215.1"/>
</dbReference>
<name>A0ABU7FMB0_9ACTN</name>
<organism evidence="3 4">
    <name type="scientific">Streptomyces chiangmaiensis</name>
    <dbReference type="NCBI Taxonomy" id="766497"/>
    <lineage>
        <taxon>Bacteria</taxon>
        <taxon>Bacillati</taxon>
        <taxon>Actinomycetota</taxon>
        <taxon>Actinomycetes</taxon>
        <taxon>Kitasatosporales</taxon>
        <taxon>Streptomycetaceae</taxon>
        <taxon>Streptomyces</taxon>
    </lineage>
</organism>
<dbReference type="InterPro" id="IPR002938">
    <property type="entry name" value="FAD-bd"/>
</dbReference>
<dbReference type="InterPro" id="IPR013785">
    <property type="entry name" value="Aldolase_TIM"/>
</dbReference>
<feature type="domain" description="NADH:flavin oxidoreductase/NADH oxidase N-terminal" evidence="1">
    <location>
        <begin position="393"/>
        <end position="725"/>
    </location>
</feature>
<dbReference type="Pfam" id="PF00724">
    <property type="entry name" value="Oxidored_FMN"/>
    <property type="match status" value="1"/>
</dbReference>
<proteinExistence type="predicted"/>
<evidence type="ECO:0000313" key="3">
    <source>
        <dbReference type="EMBL" id="MED7825270.1"/>
    </source>
</evidence>
<protein>
    <submittedName>
        <fullName evidence="3">FAD-dependent monooxygenase</fullName>
    </submittedName>
</protein>
<keyword evidence="4" id="KW-1185">Reference proteome</keyword>
<dbReference type="InterPro" id="IPR001155">
    <property type="entry name" value="OxRdtase_FMN_N"/>
</dbReference>
<dbReference type="Gene3D" id="3.30.9.20">
    <property type="match status" value="1"/>
</dbReference>
<dbReference type="Gene3D" id="3.50.50.60">
    <property type="entry name" value="FAD/NAD(P)-binding domain"/>
    <property type="match status" value="1"/>
</dbReference>
<dbReference type="Gene3D" id="3.20.20.70">
    <property type="entry name" value="Aldolase class I"/>
    <property type="match status" value="1"/>
</dbReference>
<evidence type="ECO:0000259" key="2">
    <source>
        <dbReference type="Pfam" id="PF01494"/>
    </source>
</evidence>
<dbReference type="InterPro" id="IPR036188">
    <property type="entry name" value="FAD/NAD-bd_sf"/>
</dbReference>
<dbReference type="GO" id="GO:0004497">
    <property type="term" value="F:monooxygenase activity"/>
    <property type="evidence" value="ECO:0007669"/>
    <property type="project" value="UniProtKB-KW"/>
</dbReference>
<dbReference type="PANTHER" id="PTHR43303:SF3">
    <property type="entry name" value="BLR3436 PROTEIN"/>
    <property type="match status" value="1"/>
</dbReference>
<dbReference type="Proteomes" id="UP001333996">
    <property type="component" value="Unassembled WGS sequence"/>
</dbReference>
<dbReference type="PRINTS" id="PR00420">
    <property type="entry name" value="RNGMNOXGNASE"/>
</dbReference>
<reference evidence="3" key="1">
    <citation type="submission" date="2024-01" db="EMBL/GenBank/DDBJ databases">
        <title>First draft genome sequence data of TA4-1, the type strain of Gram-positive actinobacterium Streptomyces chiangmaiensis.</title>
        <authorList>
            <person name="Yasawong M."/>
            <person name="Nantapong N."/>
        </authorList>
    </citation>
    <scope>NUCLEOTIDE SEQUENCE</scope>
    <source>
        <strain evidence="3">TA4-1</strain>
    </source>
</reference>
<evidence type="ECO:0000259" key="1">
    <source>
        <dbReference type="Pfam" id="PF00724"/>
    </source>
</evidence>
<feature type="domain" description="FAD-binding" evidence="2">
    <location>
        <begin position="111"/>
        <end position="329"/>
    </location>
</feature>
<comment type="caution">
    <text evidence="3">The sequence shown here is derived from an EMBL/GenBank/DDBJ whole genome shotgun (WGS) entry which is preliminary data.</text>
</comment>